<evidence type="ECO:0000259" key="8">
    <source>
        <dbReference type="Pfam" id="PF16363"/>
    </source>
</evidence>
<evidence type="ECO:0000256" key="3">
    <source>
        <dbReference type="ARBA" id="ARBA00008178"/>
    </source>
</evidence>
<dbReference type="InterPro" id="IPR016040">
    <property type="entry name" value="NAD(P)-bd_dom"/>
</dbReference>
<evidence type="ECO:0000256" key="1">
    <source>
        <dbReference type="ARBA" id="ARBA00001539"/>
    </source>
</evidence>
<dbReference type="SUPFAM" id="SSF51735">
    <property type="entry name" value="NAD(P)-binding Rossmann-fold domains"/>
    <property type="match status" value="1"/>
</dbReference>
<comment type="caution">
    <text evidence="9">The sequence shown here is derived from an EMBL/GenBank/DDBJ whole genome shotgun (WGS) entry which is preliminary data.</text>
</comment>
<accession>A0A1F6E0I2</accession>
<dbReference type="GO" id="GO:0008460">
    <property type="term" value="F:dTDP-glucose 4,6-dehydratase activity"/>
    <property type="evidence" value="ECO:0007669"/>
    <property type="project" value="UniProtKB-EC"/>
</dbReference>
<dbReference type="PANTHER" id="PTHR43000">
    <property type="entry name" value="DTDP-D-GLUCOSE 4,6-DEHYDRATASE-RELATED"/>
    <property type="match status" value="1"/>
</dbReference>
<evidence type="ECO:0000256" key="7">
    <source>
        <dbReference type="RuleBase" id="RU004473"/>
    </source>
</evidence>
<reference evidence="9 10" key="1">
    <citation type="journal article" date="2016" name="Nat. Commun.">
        <title>Thousands of microbial genomes shed light on interconnected biogeochemical processes in an aquifer system.</title>
        <authorList>
            <person name="Anantharaman K."/>
            <person name="Brown C.T."/>
            <person name="Hug L.A."/>
            <person name="Sharon I."/>
            <person name="Castelle C.J."/>
            <person name="Probst A.J."/>
            <person name="Thomas B.C."/>
            <person name="Singh A."/>
            <person name="Wilkins M.J."/>
            <person name="Karaoz U."/>
            <person name="Brodie E.L."/>
            <person name="Williams K.H."/>
            <person name="Hubbard S.S."/>
            <person name="Banfield J.F."/>
        </authorList>
    </citation>
    <scope>NUCLEOTIDE SEQUENCE [LARGE SCALE GENOMIC DNA]</scope>
</reference>
<gene>
    <name evidence="9" type="ORF">A3C21_04380</name>
</gene>
<evidence type="ECO:0000313" key="10">
    <source>
        <dbReference type="Proteomes" id="UP000178572"/>
    </source>
</evidence>
<evidence type="ECO:0000256" key="5">
    <source>
        <dbReference type="ARBA" id="ARBA00023027"/>
    </source>
</evidence>
<comment type="similarity">
    <text evidence="3 7">Belongs to the NAD(P)-dependent epimerase/dehydratase family. dTDP-glucose dehydratase subfamily.</text>
</comment>
<feature type="domain" description="NAD(P)-binding" evidence="8">
    <location>
        <begin position="14"/>
        <end position="311"/>
    </location>
</feature>
<dbReference type="InterPro" id="IPR005888">
    <property type="entry name" value="dTDP_Gluc_deHydtase"/>
</dbReference>
<name>A0A1F6E0I2_9BACT</name>
<keyword evidence="6 7" id="KW-0456">Lyase</keyword>
<dbReference type="Gene3D" id="3.40.50.720">
    <property type="entry name" value="NAD(P)-binding Rossmann-like Domain"/>
    <property type="match status" value="1"/>
</dbReference>
<keyword evidence="5" id="KW-0520">NAD</keyword>
<dbReference type="Pfam" id="PF16363">
    <property type="entry name" value="GDP_Man_Dehyd"/>
    <property type="match status" value="1"/>
</dbReference>
<dbReference type="InterPro" id="IPR036291">
    <property type="entry name" value="NAD(P)-bd_dom_sf"/>
</dbReference>
<sequence length="358" mass="40255">MARSGAKLSGKRLLVCGGCGFMGSNFIHRILERIPDARVVNLDALTYAGNPANVRGLDARRYRFVKGNIANTPLMRALMREADIVVNFAAETHVDRSIHESSKEFVMTNVVGVHSLLEALLASPNIRKMVHISTDEVWGDLPLRSKSRFVEESEFRPNSPYAASKASGDLLIRSYMRTYGAPVIVTHSVNNYGPRQYPEKLIPFFILRALKDEPLPLYGTGENMRDWLHVNDHSDAIILVLESGNAGEIYNISQQQEHSNKYIAKKILRILGKPLSLITCVEDRPGHDMKYAVDSSKLRSLGWRPRRSLKEDLPEVIQWFREHLPLGVSSASNMHLAYPLVMKMGKSGFAKQKGRYLS</sequence>
<dbReference type="AlphaFoldDB" id="A0A1F6E0I2"/>
<comment type="cofactor">
    <cofactor evidence="2 7">
        <name>NAD(+)</name>
        <dbReference type="ChEBI" id="CHEBI:57540"/>
    </cofactor>
</comment>
<dbReference type="EC" id="4.2.1.46" evidence="4 7"/>
<evidence type="ECO:0000256" key="6">
    <source>
        <dbReference type="ARBA" id="ARBA00023239"/>
    </source>
</evidence>
<dbReference type="CDD" id="cd05246">
    <property type="entry name" value="dTDP_GD_SDR_e"/>
    <property type="match status" value="1"/>
</dbReference>
<dbReference type="GO" id="GO:0009225">
    <property type="term" value="P:nucleotide-sugar metabolic process"/>
    <property type="evidence" value="ECO:0007669"/>
    <property type="project" value="InterPro"/>
</dbReference>
<organism evidence="9 10">
    <name type="scientific">Candidatus Kaiserbacteria bacterium RIFCSPHIGHO2_02_FULL_59_21</name>
    <dbReference type="NCBI Taxonomy" id="1798500"/>
    <lineage>
        <taxon>Bacteria</taxon>
        <taxon>Candidatus Kaiseribacteriota</taxon>
    </lineage>
</organism>
<comment type="catalytic activity">
    <reaction evidence="1 7">
        <text>dTDP-alpha-D-glucose = dTDP-4-dehydro-6-deoxy-alpha-D-glucose + H2O</text>
        <dbReference type="Rhea" id="RHEA:17221"/>
        <dbReference type="ChEBI" id="CHEBI:15377"/>
        <dbReference type="ChEBI" id="CHEBI:57477"/>
        <dbReference type="ChEBI" id="CHEBI:57649"/>
        <dbReference type="EC" id="4.2.1.46"/>
    </reaction>
</comment>
<proteinExistence type="inferred from homology"/>
<evidence type="ECO:0000313" key="9">
    <source>
        <dbReference type="EMBL" id="OGG67168.1"/>
    </source>
</evidence>
<protein>
    <recommendedName>
        <fullName evidence="4 7">dTDP-glucose 4,6-dehydratase</fullName>
        <ecNumber evidence="4 7">4.2.1.46</ecNumber>
    </recommendedName>
</protein>
<dbReference type="EMBL" id="MFLN01000024">
    <property type="protein sequence ID" value="OGG67168.1"/>
    <property type="molecule type" value="Genomic_DNA"/>
</dbReference>
<dbReference type="Gene3D" id="3.90.25.10">
    <property type="entry name" value="UDP-galactose 4-epimerase, domain 1"/>
    <property type="match status" value="1"/>
</dbReference>
<evidence type="ECO:0000256" key="4">
    <source>
        <dbReference type="ARBA" id="ARBA00011990"/>
    </source>
</evidence>
<evidence type="ECO:0000256" key="2">
    <source>
        <dbReference type="ARBA" id="ARBA00001911"/>
    </source>
</evidence>
<dbReference type="NCBIfam" id="TIGR01181">
    <property type="entry name" value="dTDP_gluc_dehyt"/>
    <property type="match status" value="1"/>
</dbReference>
<dbReference type="Proteomes" id="UP000178572">
    <property type="component" value="Unassembled WGS sequence"/>
</dbReference>
<dbReference type="STRING" id="1798500.A3C21_04380"/>